<evidence type="ECO:0000259" key="2">
    <source>
        <dbReference type="Pfam" id="PF07670"/>
    </source>
</evidence>
<feature type="transmembrane region" description="Helical" evidence="1">
    <location>
        <begin position="176"/>
        <end position="198"/>
    </location>
</feature>
<keyword evidence="1" id="KW-0812">Transmembrane</keyword>
<sequence length="210" mass="22035">MGESGEQEGVTKMNVIWLFFLLSGMGVAMVRGDVGTITQGALKGAELAVEVALGLIGAMALWLGMMRIAQEAGLIHLLARITRPLMVRLFPSIPPGHPALGQIILNLSANVLGLGSAATPFGMKAMKEMQALNGNRSEASEAMCTFLALNTSCITLVPATIIAVRLAAGSTAPTEIVGPTIAATTVGMSVAVTADWLLRRYFRRRGGRVC</sequence>
<accession>A0A4R2RKZ6</accession>
<feature type="transmembrane region" description="Helical" evidence="1">
    <location>
        <begin position="99"/>
        <end position="121"/>
    </location>
</feature>
<evidence type="ECO:0000256" key="1">
    <source>
        <dbReference type="SAM" id="Phobius"/>
    </source>
</evidence>
<evidence type="ECO:0000313" key="3">
    <source>
        <dbReference type="EMBL" id="TCP63803.1"/>
    </source>
</evidence>
<dbReference type="EMBL" id="SLXT01000015">
    <property type="protein sequence ID" value="TCP63803.1"/>
    <property type="molecule type" value="Genomic_DNA"/>
</dbReference>
<gene>
    <name evidence="3" type="ORF">EDD73_11549</name>
</gene>
<protein>
    <submittedName>
        <fullName evidence="3">Spore maturation protein A</fullName>
    </submittedName>
</protein>
<dbReference type="OrthoDB" id="9782481at2"/>
<keyword evidence="1" id="KW-0472">Membrane</keyword>
<proteinExistence type="predicted"/>
<feature type="transmembrane region" description="Helical" evidence="1">
    <location>
        <begin position="15"/>
        <end position="32"/>
    </location>
</feature>
<keyword evidence="4" id="KW-1185">Reference proteome</keyword>
<dbReference type="Pfam" id="PF07670">
    <property type="entry name" value="Gate"/>
    <property type="match status" value="1"/>
</dbReference>
<keyword evidence="1" id="KW-1133">Transmembrane helix</keyword>
<dbReference type="AlphaFoldDB" id="A0A4R2RKZ6"/>
<evidence type="ECO:0000313" key="4">
    <source>
        <dbReference type="Proteomes" id="UP000294813"/>
    </source>
</evidence>
<reference evidence="3 4" key="1">
    <citation type="submission" date="2019-03" db="EMBL/GenBank/DDBJ databases">
        <title>Genomic Encyclopedia of Type Strains, Phase IV (KMG-IV): sequencing the most valuable type-strain genomes for metagenomic binning, comparative biology and taxonomic classification.</title>
        <authorList>
            <person name="Goeker M."/>
        </authorList>
    </citation>
    <scope>NUCLEOTIDE SEQUENCE [LARGE SCALE GENOMIC DNA]</scope>
    <source>
        <strain evidence="3 4">DSM 11170</strain>
    </source>
</reference>
<comment type="caution">
    <text evidence="3">The sequence shown here is derived from an EMBL/GenBank/DDBJ whole genome shotgun (WGS) entry which is preliminary data.</text>
</comment>
<name>A0A4R2RKZ6_9FIRM</name>
<dbReference type="InterPro" id="IPR011642">
    <property type="entry name" value="Gate_dom"/>
</dbReference>
<feature type="domain" description="Nucleoside transporter/FeoB GTPase Gate" evidence="2">
    <location>
        <begin position="53"/>
        <end position="162"/>
    </location>
</feature>
<dbReference type="Proteomes" id="UP000294813">
    <property type="component" value="Unassembled WGS sequence"/>
</dbReference>
<feature type="transmembrane region" description="Helical" evidence="1">
    <location>
        <begin position="44"/>
        <end position="65"/>
    </location>
</feature>
<organism evidence="3 4">
    <name type="scientific">Heliophilum fasciatum</name>
    <dbReference type="NCBI Taxonomy" id="35700"/>
    <lineage>
        <taxon>Bacteria</taxon>
        <taxon>Bacillati</taxon>
        <taxon>Bacillota</taxon>
        <taxon>Clostridia</taxon>
        <taxon>Eubacteriales</taxon>
        <taxon>Heliobacteriaceae</taxon>
        <taxon>Heliophilum</taxon>
    </lineage>
</organism>
<feature type="transmembrane region" description="Helical" evidence="1">
    <location>
        <begin position="142"/>
        <end position="164"/>
    </location>
</feature>